<dbReference type="InterPro" id="IPR000847">
    <property type="entry name" value="LysR_HTH_N"/>
</dbReference>
<protein>
    <submittedName>
        <fullName evidence="7">DNA-binding transcriptional regulator, LysR family</fullName>
    </submittedName>
    <submittedName>
        <fullName evidence="6">LysR family transcriptional regulator</fullName>
    </submittedName>
</protein>
<reference evidence="6 8" key="1">
    <citation type="submission" date="2016-05" db="EMBL/GenBank/DDBJ databases">
        <title>Genome Sequence of Pseudomonas citronellolis Strain SJTE-3, an Estrogens and Persistent Organic Pollutants degradation strain.</title>
        <authorList>
            <person name="Liang R."/>
        </authorList>
    </citation>
    <scope>NUCLEOTIDE SEQUENCE [LARGE SCALE GENOMIC DNA]</scope>
    <source>
        <strain evidence="6 8">SJTE-3</strain>
    </source>
</reference>
<evidence type="ECO:0000313" key="8">
    <source>
        <dbReference type="Proteomes" id="UP000077748"/>
    </source>
</evidence>
<dbReference type="Proteomes" id="UP000077748">
    <property type="component" value="Chromosome"/>
</dbReference>
<evidence type="ECO:0000259" key="5">
    <source>
        <dbReference type="PROSITE" id="PS50931"/>
    </source>
</evidence>
<accession>A0A1A9KDP3</accession>
<evidence type="ECO:0000313" key="6">
    <source>
        <dbReference type="EMBL" id="ANI15133.1"/>
    </source>
</evidence>
<proteinExistence type="inferred from homology"/>
<reference evidence="7 9" key="2">
    <citation type="submission" date="2016-10" db="EMBL/GenBank/DDBJ databases">
        <authorList>
            <person name="Varghese N."/>
            <person name="Submissions S."/>
        </authorList>
    </citation>
    <scope>NUCLEOTIDE SEQUENCE [LARGE SCALE GENOMIC DNA]</scope>
    <source>
        <strain evidence="7 9">LMG 18378</strain>
    </source>
</reference>
<dbReference type="Gene3D" id="3.40.190.10">
    <property type="entry name" value="Periplasmic binding protein-like II"/>
    <property type="match status" value="2"/>
</dbReference>
<dbReference type="PANTHER" id="PTHR30537:SF20">
    <property type="entry name" value="TRANSCRIPTIONAL REGULATORY PROTEIN"/>
    <property type="match status" value="1"/>
</dbReference>
<dbReference type="GO" id="GO:0043565">
    <property type="term" value="F:sequence-specific DNA binding"/>
    <property type="evidence" value="ECO:0007669"/>
    <property type="project" value="TreeGrafter"/>
</dbReference>
<dbReference type="SUPFAM" id="SSF53850">
    <property type="entry name" value="Periplasmic binding protein-like II"/>
    <property type="match status" value="1"/>
</dbReference>
<dbReference type="InterPro" id="IPR036388">
    <property type="entry name" value="WH-like_DNA-bd_sf"/>
</dbReference>
<evidence type="ECO:0000256" key="4">
    <source>
        <dbReference type="ARBA" id="ARBA00023163"/>
    </source>
</evidence>
<keyword evidence="4" id="KW-0804">Transcription</keyword>
<evidence type="ECO:0000256" key="1">
    <source>
        <dbReference type="ARBA" id="ARBA00009437"/>
    </source>
</evidence>
<dbReference type="GO" id="GO:0006351">
    <property type="term" value="P:DNA-templated transcription"/>
    <property type="evidence" value="ECO:0007669"/>
    <property type="project" value="TreeGrafter"/>
</dbReference>
<dbReference type="FunFam" id="1.10.10.10:FF:000001">
    <property type="entry name" value="LysR family transcriptional regulator"/>
    <property type="match status" value="1"/>
</dbReference>
<keyword evidence="3 7" id="KW-0238">DNA-binding</keyword>
<evidence type="ECO:0000256" key="3">
    <source>
        <dbReference type="ARBA" id="ARBA00023125"/>
    </source>
</evidence>
<dbReference type="PRINTS" id="PR00039">
    <property type="entry name" value="HTHLYSR"/>
</dbReference>
<dbReference type="InterPro" id="IPR005119">
    <property type="entry name" value="LysR_subst-bd"/>
</dbReference>
<dbReference type="EMBL" id="CP015878">
    <property type="protein sequence ID" value="ANI15133.1"/>
    <property type="molecule type" value="Genomic_DNA"/>
</dbReference>
<dbReference type="PROSITE" id="PS50931">
    <property type="entry name" value="HTH_LYSR"/>
    <property type="match status" value="1"/>
</dbReference>
<evidence type="ECO:0000256" key="2">
    <source>
        <dbReference type="ARBA" id="ARBA00023015"/>
    </source>
</evidence>
<dbReference type="InterPro" id="IPR036390">
    <property type="entry name" value="WH_DNA-bd_sf"/>
</dbReference>
<dbReference type="GO" id="GO:0003700">
    <property type="term" value="F:DNA-binding transcription factor activity"/>
    <property type="evidence" value="ECO:0007669"/>
    <property type="project" value="InterPro"/>
</dbReference>
<feature type="domain" description="HTH lysR-type" evidence="5">
    <location>
        <begin position="1"/>
        <end position="60"/>
    </location>
</feature>
<evidence type="ECO:0000313" key="7">
    <source>
        <dbReference type="EMBL" id="SFC41068.1"/>
    </source>
</evidence>
<comment type="similarity">
    <text evidence="1">Belongs to the LysR transcriptional regulatory family.</text>
</comment>
<dbReference type="Pfam" id="PF00126">
    <property type="entry name" value="HTH_1"/>
    <property type="match status" value="1"/>
</dbReference>
<keyword evidence="2" id="KW-0805">Transcription regulation</keyword>
<sequence length="299" mass="32810">MKVQSDELRTFTTVIDSGSITAAAEQLGLTASAVSRTLARLEDKLGTTLLNRTTRRMKLTEEGQFFLDSARHILAQMDELEERLALRQQRPAGRLRINAASPFMLHAVVPHIDAFRAQYPDIELQLNTNDLNIDLLEQSTDVAIRIGTLSDSTLHARPLGSSRLNLLASPAYLEKHGAPQSVEDLARHSLLGFTQPESLNVWPLPHAGGESLAITPDLSASSGETLRQLALAGQGIVCLAGFMTCHDIAAGRLVKVLPELVRETRQPINAVYYRNSQLALRIQCFLDFIQERLATTLGG</sequence>
<dbReference type="SUPFAM" id="SSF46785">
    <property type="entry name" value="Winged helix' DNA-binding domain"/>
    <property type="match status" value="1"/>
</dbReference>
<dbReference type="RefSeq" id="WP_043314362.1">
    <property type="nucleotide sequence ID" value="NZ_CP015878.1"/>
</dbReference>
<dbReference type="Proteomes" id="UP000183385">
    <property type="component" value="Unassembled WGS sequence"/>
</dbReference>
<evidence type="ECO:0000313" key="9">
    <source>
        <dbReference type="Proteomes" id="UP000183385"/>
    </source>
</evidence>
<dbReference type="OrthoDB" id="9786526at2"/>
<keyword evidence="9" id="KW-1185">Reference proteome</keyword>
<gene>
    <name evidence="6" type="ORF">A9C11_14580</name>
    <name evidence="7" type="ORF">SAMN05216577_105166</name>
</gene>
<dbReference type="AlphaFoldDB" id="A0A1A9KDP3"/>
<dbReference type="PANTHER" id="PTHR30537">
    <property type="entry name" value="HTH-TYPE TRANSCRIPTIONAL REGULATOR"/>
    <property type="match status" value="1"/>
</dbReference>
<name>A0A1A9KDP3_9PSED</name>
<dbReference type="Pfam" id="PF03466">
    <property type="entry name" value="LysR_substrate"/>
    <property type="match status" value="1"/>
</dbReference>
<dbReference type="InterPro" id="IPR058163">
    <property type="entry name" value="LysR-type_TF_proteobact-type"/>
</dbReference>
<dbReference type="Gene3D" id="1.10.10.10">
    <property type="entry name" value="Winged helix-like DNA-binding domain superfamily/Winged helix DNA-binding domain"/>
    <property type="match status" value="1"/>
</dbReference>
<dbReference type="EMBL" id="FOLS01000005">
    <property type="protein sequence ID" value="SFC41068.1"/>
    <property type="molecule type" value="Genomic_DNA"/>
</dbReference>
<organism evidence="6 8">
    <name type="scientific">Pseudomonas citronellolis</name>
    <dbReference type="NCBI Taxonomy" id="53408"/>
    <lineage>
        <taxon>Bacteria</taxon>
        <taxon>Pseudomonadati</taxon>
        <taxon>Pseudomonadota</taxon>
        <taxon>Gammaproteobacteria</taxon>
        <taxon>Pseudomonadales</taxon>
        <taxon>Pseudomonadaceae</taxon>
        <taxon>Pseudomonas</taxon>
    </lineage>
</organism>